<reference evidence="2" key="1">
    <citation type="submission" date="2020-06" db="EMBL/GenBank/DDBJ databases">
        <title>WGS assembly of Ceratodon purpureus strain R40.</title>
        <authorList>
            <person name="Carey S.B."/>
            <person name="Jenkins J."/>
            <person name="Shu S."/>
            <person name="Lovell J.T."/>
            <person name="Sreedasyam A."/>
            <person name="Maumus F."/>
            <person name="Tiley G.P."/>
            <person name="Fernandez-Pozo N."/>
            <person name="Barry K."/>
            <person name="Chen C."/>
            <person name="Wang M."/>
            <person name="Lipzen A."/>
            <person name="Daum C."/>
            <person name="Saski C.A."/>
            <person name="Payton A.C."/>
            <person name="Mcbreen J.C."/>
            <person name="Conrad R.E."/>
            <person name="Kollar L.M."/>
            <person name="Olsson S."/>
            <person name="Huttunen S."/>
            <person name="Landis J.B."/>
            <person name="Wickett N.J."/>
            <person name="Johnson M.G."/>
            <person name="Rensing S.A."/>
            <person name="Grimwood J."/>
            <person name="Schmutz J."/>
            <person name="Mcdaniel S.F."/>
        </authorList>
    </citation>
    <scope>NUCLEOTIDE SEQUENCE</scope>
    <source>
        <strain evidence="2">R40</strain>
    </source>
</reference>
<proteinExistence type="predicted"/>
<evidence type="ECO:0000313" key="3">
    <source>
        <dbReference type="EMBL" id="KAG0586519.1"/>
    </source>
</evidence>
<evidence type="ECO:0000256" key="1">
    <source>
        <dbReference type="SAM" id="SignalP"/>
    </source>
</evidence>
<sequence>MDRCECIYAVMGCLSGALLCWAARSSCDESGGCRRSCCIRVYGAGLHSGIIHYDDVKNQLHDLSGITEGAFEGNGRGRQACTWNLELNCLHTAAYE</sequence>
<dbReference type="AlphaFoldDB" id="A0A8T0ITU0"/>
<dbReference type="EMBL" id="CM026422">
    <property type="protein sequence ID" value="KAG0586519.1"/>
    <property type="molecule type" value="Genomic_DNA"/>
</dbReference>
<comment type="caution">
    <text evidence="2">The sequence shown here is derived from an EMBL/GenBank/DDBJ whole genome shotgun (WGS) entry which is preliminary data.</text>
</comment>
<dbReference type="EMBL" id="CM026422">
    <property type="protein sequence ID" value="KAG0586515.1"/>
    <property type="molecule type" value="Genomic_DNA"/>
</dbReference>
<feature type="signal peptide" evidence="1">
    <location>
        <begin position="1"/>
        <end position="27"/>
    </location>
</feature>
<evidence type="ECO:0000313" key="2">
    <source>
        <dbReference type="EMBL" id="KAG0586515.1"/>
    </source>
</evidence>
<keyword evidence="4" id="KW-1185">Reference proteome</keyword>
<dbReference type="Proteomes" id="UP000822688">
    <property type="component" value="Chromosome 2"/>
</dbReference>
<gene>
    <name evidence="2" type="ORF">KC19_2G096700</name>
    <name evidence="3" type="ORF">KC19_2G097100</name>
</gene>
<feature type="chain" id="PRO_5036274555" description="Secreted protein" evidence="1">
    <location>
        <begin position="28"/>
        <end position="96"/>
    </location>
</feature>
<evidence type="ECO:0008006" key="5">
    <source>
        <dbReference type="Google" id="ProtNLM"/>
    </source>
</evidence>
<evidence type="ECO:0000313" key="4">
    <source>
        <dbReference type="Proteomes" id="UP000822688"/>
    </source>
</evidence>
<protein>
    <recommendedName>
        <fullName evidence="5">Secreted protein</fullName>
    </recommendedName>
</protein>
<organism evidence="2 4">
    <name type="scientific">Ceratodon purpureus</name>
    <name type="common">Fire moss</name>
    <name type="synonym">Dicranum purpureum</name>
    <dbReference type="NCBI Taxonomy" id="3225"/>
    <lineage>
        <taxon>Eukaryota</taxon>
        <taxon>Viridiplantae</taxon>
        <taxon>Streptophyta</taxon>
        <taxon>Embryophyta</taxon>
        <taxon>Bryophyta</taxon>
        <taxon>Bryophytina</taxon>
        <taxon>Bryopsida</taxon>
        <taxon>Dicranidae</taxon>
        <taxon>Pseudoditrichales</taxon>
        <taxon>Ditrichaceae</taxon>
        <taxon>Ceratodon</taxon>
    </lineage>
</organism>
<keyword evidence="1" id="KW-0732">Signal</keyword>
<accession>A0A8T0ITU0</accession>
<name>A0A8T0ITU0_CERPU</name>